<organism evidence="2 3">
    <name type="scientific">Ramalina farinacea</name>
    <dbReference type="NCBI Taxonomy" id="258253"/>
    <lineage>
        <taxon>Eukaryota</taxon>
        <taxon>Fungi</taxon>
        <taxon>Dikarya</taxon>
        <taxon>Ascomycota</taxon>
        <taxon>Pezizomycotina</taxon>
        <taxon>Lecanoromycetes</taxon>
        <taxon>OSLEUM clade</taxon>
        <taxon>Lecanoromycetidae</taxon>
        <taxon>Lecanorales</taxon>
        <taxon>Lecanorineae</taxon>
        <taxon>Ramalinaceae</taxon>
        <taxon>Ramalina</taxon>
    </lineage>
</organism>
<accession>A0AA43TUS9</accession>
<name>A0AA43TUS9_9LECA</name>
<dbReference type="Proteomes" id="UP001161017">
    <property type="component" value="Unassembled WGS sequence"/>
</dbReference>
<feature type="compositionally biased region" description="Polar residues" evidence="1">
    <location>
        <begin position="31"/>
        <end position="51"/>
    </location>
</feature>
<feature type="compositionally biased region" description="Polar residues" evidence="1">
    <location>
        <begin position="252"/>
        <end position="263"/>
    </location>
</feature>
<feature type="region of interest" description="Disordered" evidence="1">
    <location>
        <begin position="1"/>
        <end position="81"/>
    </location>
</feature>
<keyword evidence="3" id="KW-1185">Reference proteome</keyword>
<reference evidence="2" key="1">
    <citation type="journal article" date="2023" name="Genome Biol. Evol.">
        <title>First Whole Genome Sequence and Flow Cytometry Genome Size Data for the Lichen-Forming Fungus Ramalina farinacea (Ascomycota).</title>
        <authorList>
            <person name="Llewellyn T."/>
            <person name="Mian S."/>
            <person name="Hill R."/>
            <person name="Leitch I.J."/>
            <person name="Gaya E."/>
        </authorList>
    </citation>
    <scope>NUCLEOTIDE SEQUENCE</scope>
    <source>
        <strain evidence="2">LIQ254RAFAR</strain>
    </source>
</reference>
<feature type="compositionally biased region" description="Basic and acidic residues" evidence="1">
    <location>
        <begin position="499"/>
        <end position="515"/>
    </location>
</feature>
<sequence>MFESGLGAPSSGFASRRGGSQVFDKRLSMAPPSSISTISENQQVNVSSGPRTSRGHLLAGLRTAPKSPMYPGSAPPDRAQHFNLEPDRQQLPRERSNLAVPHTAVGSSFGNVQRGGMPANRGSIYALPEILAPPEVQYQQEKDTAGMDQGEYNDLMAHGQHLAQQQMLLQQQLMNLTMAQQQMQNMNLGTGGMGQNQRYMQPSMPPQNGFYNQQLRNGMQPTIEEVPGTPGLYSIFNPMTGQRNFMINQSEQNQGAAQNQMGPPQQLADSPPPPTPTFHAQVSPPPESNLPVKTFRSPSPPKSRSPPVDVTPLPPPSSTAFRRGHTKQLSSVTGLAHKAGDGPKSSIPPRTAQFPMTPMTGTFGPGQSRAGEHPIRQPRGPPSLEELVEKPTSKVEGSKNFVARQRRRALNSLVRAGVERRGMSRGSNSLDSPVAGTPPASGGGFNFPSSSVVESPIQEPGHSPNAPRRTDSYFAFSVSSDDDTGSVRSSSGSSVHGAIGEERKKFKDHSRERKSTGTAITTTSVSSEEGIGGKMVEIKVDESKESRRGAPMLVLTSATEKRKSAVF</sequence>
<evidence type="ECO:0000313" key="2">
    <source>
        <dbReference type="EMBL" id="MDI1488609.1"/>
    </source>
</evidence>
<evidence type="ECO:0000256" key="1">
    <source>
        <dbReference type="SAM" id="MobiDB-lite"/>
    </source>
</evidence>
<protein>
    <submittedName>
        <fullName evidence="2">Uncharacterized protein</fullName>
    </submittedName>
</protein>
<dbReference type="EMBL" id="JAPUFD010000007">
    <property type="protein sequence ID" value="MDI1488609.1"/>
    <property type="molecule type" value="Genomic_DNA"/>
</dbReference>
<feature type="region of interest" description="Disordered" evidence="1">
    <location>
        <begin position="252"/>
        <end position="530"/>
    </location>
</feature>
<dbReference type="AlphaFoldDB" id="A0AA43TUS9"/>
<feature type="compositionally biased region" description="Low complexity" evidence="1">
    <location>
        <begin position="486"/>
        <end position="497"/>
    </location>
</feature>
<gene>
    <name evidence="2" type="ORF">OHK93_007884</name>
</gene>
<evidence type="ECO:0000313" key="3">
    <source>
        <dbReference type="Proteomes" id="UP001161017"/>
    </source>
</evidence>
<proteinExistence type="predicted"/>
<feature type="compositionally biased region" description="Basic and acidic residues" evidence="1">
    <location>
        <begin position="387"/>
        <end position="397"/>
    </location>
</feature>
<feature type="compositionally biased region" description="Polar residues" evidence="1">
    <location>
        <begin position="516"/>
        <end position="527"/>
    </location>
</feature>
<comment type="caution">
    <text evidence="2">The sequence shown here is derived from an EMBL/GenBank/DDBJ whole genome shotgun (WGS) entry which is preliminary data.</text>
</comment>